<dbReference type="KEGG" id="mdb:OVN18_07260"/>
<gene>
    <name evidence="3" type="ORF">OVN18_07260</name>
</gene>
<evidence type="ECO:0008006" key="5">
    <source>
        <dbReference type="Google" id="ProtNLM"/>
    </source>
</evidence>
<protein>
    <recommendedName>
        <fullName evidence="5">DUF2530 domain-containing protein</fullName>
    </recommendedName>
</protein>
<keyword evidence="2" id="KW-1133">Transmembrane helix</keyword>
<sequence>MRLWVRQEERRPEPEPLRTNDARAFWVGLGGWMLGLAVVLAMLAVPGALDTRAALLTIGIGIALGVAGVIVSRRTGHDRRGSAAAPPPAPASPLTPPAAPAAPPLG</sequence>
<keyword evidence="4" id="KW-1185">Reference proteome</keyword>
<evidence type="ECO:0000256" key="1">
    <source>
        <dbReference type="SAM" id="MobiDB-lite"/>
    </source>
</evidence>
<dbReference type="RefSeq" id="WP_267738988.1">
    <property type="nucleotide sequence ID" value="NZ_CP113089.1"/>
</dbReference>
<dbReference type="AlphaFoldDB" id="A0A9E8S8F1"/>
<reference evidence="3" key="1">
    <citation type="submission" date="2022-11" db="EMBL/GenBank/DDBJ databases">
        <title>Description of Microcella daejonensis nov. sp, isolated from riverside soil.</title>
        <authorList>
            <person name="Molina K.M."/>
            <person name="Kim S.B."/>
        </authorList>
    </citation>
    <scope>NUCLEOTIDE SEQUENCE</scope>
    <source>
        <strain evidence="3">MMS21-STM12</strain>
    </source>
</reference>
<feature type="region of interest" description="Disordered" evidence="1">
    <location>
        <begin position="76"/>
        <end position="106"/>
    </location>
</feature>
<keyword evidence="2" id="KW-0472">Membrane</keyword>
<evidence type="ECO:0000313" key="4">
    <source>
        <dbReference type="Proteomes" id="UP001164706"/>
    </source>
</evidence>
<feature type="compositionally biased region" description="Pro residues" evidence="1">
    <location>
        <begin position="85"/>
        <end position="106"/>
    </location>
</feature>
<dbReference type="Proteomes" id="UP001164706">
    <property type="component" value="Chromosome"/>
</dbReference>
<dbReference type="EMBL" id="CP113089">
    <property type="protein sequence ID" value="WAB80376.1"/>
    <property type="molecule type" value="Genomic_DNA"/>
</dbReference>
<feature type="transmembrane region" description="Helical" evidence="2">
    <location>
        <begin position="24"/>
        <end position="45"/>
    </location>
</feature>
<feature type="region of interest" description="Disordered" evidence="1">
    <location>
        <begin position="1"/>
        <end position="20"/>
    </location>
</feature>
<accession>A0A9E8S8F1</accession>
<feature type="transmembrane region" description="Helical" evidence="2">
    <location>
        <begin position="51"/>
        <end position="71"/>
    </location>
</feature>
<proteinExistence type="predicted"/>
<evidence type="ECO:0000256" key="2">
    <source>
        <dbReference type="SAM" id="Phobius"/>
    </source>
</evidence>
<name>A0A9E8S8F1_9MICO</name>
<organism evidence="3 4">
    <name type="scientific">Microcella daejeonensis</name>
    <dbReference type="NCBI Taxonomy" id="2994971"/>
    <lineage>
        <taxon>Bacteria</taxon>
        <taxon>Bacillati</taxon>
        <taxon>Actinomycetota</taxon>
        <taxon>Actinomycetes</taxon>
        <taxon>Micrococcales</taxon>
        <taxon>Microbacteriaceae</taxon>
        <taxon>Microcella</taxon>
    </lineage>
</organism>
<evidence type="ECO:0000313" key="3">
    <source>
        <dbReference type="EMBL" id="WAB80376.1"/>
    </source>
</evidence>
<keyword evidence="2" id="KW-0812">Transmembrane</keyword>